<dbReference type="Proteomes" id="UP000275571">
    <property type="component" value="Plasmid lp129"/>
</dbReference>
<dbReference type="AlphaFoldDB" id="A0A386PMU9"/>
<dbReference type="KEGG" id="btur:DB313_05085"/>
<dbReference type="RefSeq" id="WP_120104794.1">
    <property type="nucleotide sequence ID" value="NZ_CP028885.1"/>
</dbReference>
<sequence>MRYVNMLSILVLVFLVGCKQYEFESEAEGEAKVAEADAAVAAQKAAEEVSKVTGLGVEEIKALSKEDLERLSEEVKKDSEKSRASARGVNGSAENAKKAELIKEIKSTAEKFEKAFKTLVSEGYGGPVADAVKGNMDMGLKKLGLVEKLVGIANGSGKKEAMKKAVEEFGGDTGSCKSDINGIRPPNNGSNKCMKNLMGNVRSSFSGVENNIRDNLETASAKFKSSLQSLVQAASDISSAAGLISALFS</sequence>
<gene>
    <name evidence="1" type="ORF">DB313_05085</name>
</gene>
<keyword evidence="2" id="KW-1185">Reference proteome</keyword>
<evidence type="ECO:0000313" key="1">
    <source>
        <dbReference type="EMBL" id="AYE36874.1"/>
    </source>
</evidence>
<name>A0A386PMU9_9SPIR</name>
<evidence type="ECO:0000313" key="2">
    <source>
        <dbReference type="Proteomes" id="UP000275571"/>
    </source>
</evidence>
<organism evidence="1 2">
    <name type="scientific">Borrelia turcica IST7</name>
    <dbReference type="NCBI Taxonomy" id="1104446"/>
    <lineage>
        <taxon>Bacteria</taxon>
        <taxon>Pseudomonadati</taxon>
        <taxon>Spirochaetota</taxon>
        <taxon>Spirochaetia</taxon>
        <taxon>Spirochaetales</taxon>
        <taxon>Borreliaceae</taxon>
        <taxon>Borrelia</taxon>
    </lineage>
</organism>
<reference evidence="1 2" key="1">
    <citation type="journal article" date="2018" name="Infect. Genet. Evol.">
        <title>Genome-wide analysis of Borrelia turcica and 'Candidatus Borrelia tachyglossi' shows relapsing fever-like genomes with unique genomic links to Lyme disease Borrelia.</title>
        <authorList>
            <person name="Gofton A.W."/>
            <person name="Margos G."/>
            <person name="Fingerle V."/>
            <person name="Hepner S."/>
            <person name="Loh S.M."/>
            <person name="Ryan U."/>
            <person name="Irwin P."/>
            <person name="Oskam C.L."/>
        </authorList>
    </citation>
    <scope>NUCLEOTIDE SEQUENCE [LARGE SCALE GENOMIC DNA]</scope>
    <source>
        <strain evidence="1 2">IST7</strain>
        <plasmid evidence="1">lp129</plasmid>
    </source>
</reference>
<accession>A0A386PMU9</accession>
<dbReference type="PROSITE" id="PS51257">
    <property type="entry name" value="PROKAR_LIPOPROTEIN"/>
    <property type="match status" value="1"/>
</dbReference>
<protein>
    <submittedName>
        <fullName evidence="1">Uncharacterized protein</fullName>
    </submittedName>
</protein>
<dbReference type="EMBL" id="CP028885">
    <property type="protein sequence ID" value="AYE36874.1"/>
    <property type="molecule type" value="Genomic_DNA"/>
</dbReference>
<keyword evidence="1" id="KW-0614">Plasmid</keyword>
<dbReference type="OrthoDB" id="351322at2"/>
<proteinExistence type="predicted"/>
<geneLocation type="plasmid" evidence="1 2">
    <name>lp129</name>
</geneLocation>